<feature type="domain" description="Bacterial surface antigen (D15)" evidence="6">
    <location>
        <begin position="540"/>
        <end position="725"/>
    </location>
</feature>
<evidence type="ECO:0000313" key="8">
    <source>
        <dbReference type="Proteomes" id="UP000763088"/>
    </source>
</evidence>
<comment type="subcellular location">
    <subcellularLocation>
        <location evidence="1">Membrane</location>
    </subcellularLocation>
</comment>
<dbReference type="PANTHER" id="PTHR12815">
    <property type="entry name" value="SORTING AND ASSEMBLY MACHINERY SAMM50 PROTEIN FAMILY MEMBER"/>
    <property type="match status" value="1"/>
</dbReference>
<keyword evidence="4" id="KW-0472">Membrane</keyword>
<dbReference type="GO" id="GO:0019867">
    <property type="term" value="C:outer membrane"/>
    <property type="evidence" value="ECO:0007669"/>
    <property type="project" value="InterPro"/>
</dbReference>
<evidence type="ECO:0000256" key="3">
    <source>
        <dbReference type="ARBA" id="ARBA00022729"/>
    </source>
</evidence>
<evidence type="ECO:0000259" key="6">
    <source>
        <dbReference type="Pfam" id="PF01103"/>
    </source>
</evidence>
<dbReference type="AlphaFoldDB" id="A0A928GIA4"/>
<dbReference type="Gene3D" id="3.10.20.310">
    <property type="entry name" value="membrane protein fhac"/>
    <property type="match status" value="1"/>
</dbReference>
<comment type="caution">
    <text evidence="7">The sequence shown here is derived from an EMBL/GenBank/DDBJ whole genome shotgun (WGS) entry which is preliminary data.</text>
</comment>
<dbReference type="Gene3D" id="2.40.160.50">
    <property type="entry name" value="membrane protein fhac: a member of the omp85/tpsb transporter family"/>
    <property type="match status" value="1"/>
</dbReference>
<organism evidence="7 8">
    <name type="scientific">Xylanibacter ruminicola</name>
    <name type="common">Prevotella ruminicola</name>
    <dbReference type="NCBI Taxonomy" id="839"/>
    <lineage>
        <taxon>Bacteria</taxon>
        <taxon>Pseudomonadati</taxon>
        <taxon>Bacteroidota</taxon>
        <taxon>Bacteroidia</taxon>
        <taxon>Bacteroidales</taxon>
        <taxon>Prevotellaceae</taxon>
        <taxon>Xylanibacter</taxon>
    </lineage>
</organism>
<keyword evidence="3" id="KW-0732">Signal</keyword>
<gene>
    <name evidence="7" type="ORF">E7102_05010</name>
</gene>
<evidence type="ECO:0000313" key="7">
    <source>
        <dbReference type="EMBL" id="MBE6265820.1"/>
    </source>
</evidence>
<name>A0A928GIA4_XYLRU</name>
<keyword evidence="5" id="KW-0998">Cell outer membrane</keyword>
<dbReference type="EMBL" id="SUYD01000005">
    <property type="protein sequence ID" value="MBE6265820.1"/>
    <property type="molecule type" value="Genomic_DNA"/>
</dbReference>
<accession>A0A928GIA4</accession>
<reference evidence="7" key="1">
    <citation type="submission" date="2019-04" db="EMBL/GenBank/DDBJ databases">
        <title>Evolution of Biomass-Degrading Anaerobic Consortia Revealed by Metagenomics.</title>
        <authorList>
            <person name="Peng X."/>
        </authorList>
    </citation>
    <scope>NUCLEOTIDE SEQUENCE</scope>
    <source>
        <strain evidence="7">SIG141</strain>
    </source>
</reference>
<proteinExistence type="predicted"/>
<dbReference type="Proteomes" id="UP000763088">
    <property type="component" value="Unassembled WGS sequence"/>
</dbReference>
<evidence type="ECO:0000256" key="2">
    <source>
        <dbReference type="ARBA" id="ARBA00022692"/>
    </source>
</evidence>
<sequence length="727" mass="83616">MDKKLTKNILVSVAAITFCGCSATRDIPEGSYMLDRVKVVADGKYRDVNTSQLKSYVRQKGNARWFSAVKLPLGVYSMAGRDSSWLNRTLRQMGEAPVIYDSLQAELTCKDLQQALQNKGYLDAQVELFIDQKKPKKLDAVYVLHPGKAYYVRGLDFEIEDTTVARVLRRRQSVLHQGMQFSVEALQQERNQITQLLQNNGYYRFHKEFITYNARKDEEQQGVDLKLLLSKQHKAYTINQVNCEGADEDEKMHLRQKVLDENTFVEAGKLYSAADLQKTYNHFGRLGAVRYTNIAFEQHPDTTLLDAKIQILTNKPSTISFQPEGTNTAGDFGAAASLTYQNRNLFRGSETFSMQLRGAYEAIKGLEGYSNQNFVEYSVETRLSFPRFIMPFLSRDFRRRTLATSDVSLIYDSQDRPEFHRRVLTAGWSYQWRQPNRNDNFRFDLLNLNYVFMPWISETFKKEYLDDETNQNVILRYNYEDIFIMRTGFGYAYNNGHVALRTSVETAGNLFGAFSKLFGGNKNDLGQYKLFNIAYAQYVKGDFDYTQELMKGANDQLVFHIGLGLAYPYGNSKVLPFEKRYFSGGANSVRGWSVRSLGPGSYKDKDGRINFITQTGDIKLDLNVEYRTHLFWKFNGAAFVDAGNIWTFREYEGQEGGQFKFNRLLNDLAVSYGLGLRLNFDYFILRFDLGMKAVNPAYEIDSDDHYPLIHPKLSRDLAFHFAVGLPF</sequence>
<dbReference type="PANTHER" id="PTHR12815:SF47">
    <property type="entry name" value="TRANSLOCATION AND ASSEMBLY MODULE SUBUNIT TAMA"/>
    <property type="match status" value="1"/>
</dbReference>
<dbReference type="InterPro" id="IPR039910">
    <property type="entry name" value="D15-like"/>
</dbReference>
<dbReference type="InterPro" id="IPR000184">
    <property type="entry name" value="Bac_surfAg_D15"/>
</dbReference>
<evidence type="ECO:0000256" key="5">
    <source>
        <dbReference type="ARBA" id="ARBA00023237"/>
    </source>
</evidence>
<dbReference type="Pfam" id="PF01103">
    <property type="entry name" value="Omp85"/>
    <property type="match status" value="1"/>
</dbReference>
<evidence type="ECO:0000256" key="1">
    <source>
        <dbReference type="ARBA" id="ARBA00004370"/>
    </source>
</evidence>
<evidence type="ECO:0000256" key="4">
    <source>
        <dbReference type="ARBA" id="ARBA00023136"/>
    </source>
</evidence>
<protein>
    <recommendedName>
        <fullName evidence="6">Bacterial surface antigen (D15) domain-containing protein</fullName>
    </recommendedName>
</protein>
<dbReference type="PROSITE" id="PS51257">
    <property type="entry name" value="PROKAR_LIPOPROTEIN"/>
    <property type="match status" value="1"/>
</dbReference>
<keyword evidence="2" id="KW-0812">Transmembrane</keyword>